<dbReference type="Proteomes" id="UP000324748">
    <property type="component" value="Unassembled WGS sequence"/>
</dbReference>
<sequence>MPHLFKNIQFPTPSHNICSKGCTATFKHLKILKSFLPAYLHTQFLGTKQPSGTQHKMIHLRSITFVPEEPPFVFNSHYQILDAKLWSSSTMDVVPINSSRFPRFDILTPAPRGISPTAGSWLCFEGLAKFNPGSETIIVNCQASSYHSEVPLQYQHLPMPYVFGDLIIIETQKQLYASDPDQDNTCKFLLCPSPRRSQGPLLYSLPLGTKLWIQAEMIARLGNIIKLELLS</sequence>
<evidence type="ECO:0000313" key="2">
    <source>
        <dbReference type="Proteomes" id="UP000324748"/>
    </source>
</evidence>
<keyword evidence="2" id="KW-1185">Reference proteome</keyword>
<reference evidence="1 2" key="1">
    <citation type="submission" date="2019-05" db="EMBL/GenBank/DDBJ databases">
        <title>Emergence of the Ug99 lineage of the wheat stem rust pathogen through somatic hybridization.</title>
        <authorList>
            <person name="Li F."/>
            <person name="Upadhyaya N.M."/>
            <person name="Sperschneider J."/>
            <person name="Matny O."/>
            <person name="Nguyen-Phuc H."/>
            <person name="Mago R."/>
            <person name="Raley C."/>
            <person name="Miller M.E."/>
            <person name="Silverstein K.A.T."/>
            <person name="Henningsen E."/>
            <person name="Hirsch C.D."/>
            <person name="Visser B."/>
            <person name="Pretorius Z.A."/>
            <person name="Steffenson B.J."/>
            <person name="Schwessinger B."/>
            <person name="Dodds P.N."/>
            <person name="Figueroa M."/>
        </authorList>
    </citation>
    <scope>NUCLEOTIDE SEQUENCE [LARGE SCALE GENOMIC DNA]</scope>
    <source>
        <strain evidence="1">21-0</strain>
    </source>
</reference>
<dbReference type="AlphaFoldDB" id="A0A5B0QJB7"/>
<evidence type="ECO:0000313" key="1">
    <source>
        <dbReference type="EMBL" id="KAA1113192.1"/>
    </source>
</evidence>
<comment type="caution">
    <text evidence="1">The sequence shown here is derived from an EMBL/GenBank/DDBJ whole genome shotgun (WGS) entry which is preliminary data.</text>
</comment>
<accession>A0A5B0QJB7</accession>
<protein>
    <submittedName>
        <fullName evidence="1">Uncharacterized protein</fullName>
    </submittedName>
</protein>
<proteinExistence type="predicted"/>
<name>A0A5B0QJB7_PUCGR</name>
<dbReference type="EMBL" id="VSWC01000015">
    <property type="protein sequence ID" value="KAA1113192.1"/>
    <property type="molecule type" value="Genomic_DNA"/>
</dbReference>
<gene>
    <name evidence="1" type="ORF">PGT21_024626</name>
</gene>
<organism evidence="1 2">
    <name type="scientific">Puccinia graminis f. sp. tritici</name>
    <dbReference type="NCBI Taxonomy" id="56615"/>
    <lineage>
        <taxon>Eukaryota</taxon>
        <taxon>Fungi</taxon>
        <taxon>Dikarya</taxon>
        <taxon>Basidiomycota</taxon>
        <taxon>Pucciniomycotina</taxon>
        <taxon>Pucciniomycetes</taxon>
        <taxon>Pucciniales</taxon>
        <taxon>Pucciniaceae</taxon>
        <taxon>Puccinia</taxon>
    </lineage>
</organism>
<dbReference type="OrthoDB" id="10335875at2759"/>